<keyword evidence="1" id="KW-0040">ANK repeat</keyword>
<dbReference type="EMBL" id="WJXA01000006">
    <property type="protein sequence ID" value="KAF7140093.1"/>
    <property type="molecule type" value="Genomic_DNA"/>
</dbReference>
<dbReference type="Proteomes" id="UP000626092">
    <property type="component" value="Unassembled WGS sequence"/>
</dbReference>
<dbReference type="PROSITE" id="PS50297">
    <property type="entry name" value="ANK_REP_REGION"/>
    <property type="match status" value="1"/>
</dbReference>
<accession>A0A834GUA5</accession>
<dbReference type="InterPro" id="IPR002110">
    <property type="entry name" value="Ankyrin_rpt"/>
</dbReference>
<feature type="repeat" description="ANK" evidence="1">
    <location>
        <begin position="108"/>
        <end position="140"/>
    </location>
</feature>
<dbReference type="InterPro" id="IPR036770">
    <property type="entry name" value="Ankyrin_rpt-contain_sf"/>
</dbReference>
<dbReference type="SUPFAM" id="SSF48403">
    <property type="entry name" value="Ankyrin repeat"/>
    <property type="match status" value="1"/>
</dbReference>
<comment type="caution">
    <text evidence="3">The sequence shown here is derived from an EMBL/GenBank/DDBJ whole genome shotgun (WGS) entry which is preliminary data.</text>
</comment>
<evidence type="ECO:0000256" key="2">
    <source>
        <dbReference type="SAM" id="MobiDB-lite"/>
    </source>
</evidence>
<feature type="region of interest" description="Disordered" evidence="2">
    <location>
        <begin position="1"/>
        <end position="40"/>
    </location>
</feature>
<dbReference type="AlphaFoldDB" id="A0A834GUA5"/>
<dbReference type="Gene3D" id="1.25.40.20">
    <property type="entry name" value="Ankyrin repeat-containing domain"/>
    <property type="match status" value="1"/>
</dbReference>
<sequence>MPKVGFVDDDRDKDKGSDDDHNKDERSDDDRDEDEGSDDYNGLRFEDELLEIARLDDRHGLIKLMEGSYRSSESVFGYLSGKGAVNCVTALLEGEVGPPMELSVDPKFGKCPLHVATNKMSYSMVDLLLRYGARTDLKSKAMAITRGGLLPLNVALEKLSYHESLGGWTPKDPVFKLIILLCLPKMRVPLEVSRLLACNTKRVDDVFYYYAMEGKLIEMAALLMVAREKVMAAFDGSMHLRQFISEETASMHVDETKLTGCGKRGKWASVFKDKRLVMTSALELLEVFERAGDCIEAYAQSVRSEMTEQEVIKDITFLLEENGFNLKGLDIDLSNIDCALGIAHEKFKLEMQGLEKRRDFLGQVKDVGMLVPAQSGNFYAEKVICVFSCMSYSEWQLLDHYLTFGNTGCLCLVKDIVLG</sequence>
<gene>
    <name evidence="3" type="ORF">RHSIM_Rhsim06G0231700</name>
</gene>
<reference evidence="3" key="1">
    <citation type="submission" date="2019-11" db="EMBL/GenBank/DDBJ databases">
        <authorList>
            <person name="Liu Y."/>
            <person name="Hou J."/>
            <person name="Li T.-Q."/>
            <person name="Guan C.-H."/>
            <person name="Wu X."/>
            <person name="Wu H.-Z."/>
            <person name="Ling F."/>
            <person name="Zhang R."/>
            <person name="Shi X.-G."/>
            <person name="Ren J.-P."/>
            <person name="Chen E.-F."/>
            <person name="Sun J.-M."/>
        </authorList>
    </citation>
    <scope>NUCLEOTIDE SEQUENCE</scope>
    <source>
        <strain evidence="3">Adult_tree_wgs_1</strain>
        <tissue evidence="3">Leaves</tissue>
    </source>
</reference>
<protein>
    <recommendedName>
        <fullName evidence="5">Ankyrin repeat family protein</fullName>
    </recommendedName>
</protein>
<name>A0A834GUA5_RHOSS</name>
<feature type="compositionally biased region" description="Basic and acidic residues" evidence="2">
    <location>
        <begin position="1"/>
        <end position="29"/>
    </location>
</feature>
<organism evidence="3 4">
    <name type="scientific">Rhododendron simsii</name>
    <name type="common">Sims's rhododendron</name>
    <dbReference type="NCBI Taxonomy" id="118357"/>
    <lineage>
        <taxon>Eukaryota</taxon>
        <taxon>Viridiplantae</taxon>
        <taxon>Streptophyta</taxon>
        <taxon>Embryophyta</taxon>
        <taxon>Tracheophyta</taxon>
        <taxon>Spermatophyta</taxon>
        <taxon>Magnoliopsida</taxon>
        <taxon>eudicotyledons</taxon>
        <taxon>Gunneridae</taxon>
        <taxon>Pentapetalae</taxon>
        <taxon>asterids</taxon>
        <taxon>Ericales</taxon>
        <taxon>Ericaceae</taxon>
        <taxon>Ericoideae</taxon>
        <taxon>Rhodoreae</taxon>
        <taxon>Rhododendron</taxon>
    </lineage>
</organism>
<evidence type="ECO:0008006" key="5">
    <source>
        <dbReference type="Google" id="ProtNLM"/>
    </source>
</evidence>
<evidence type="ECO:0000313" key="3">
    <source>
        <dbReference type="EMBL" id="KAF7140093.1"/>
    </source>
</evidence>
<proteinExistence type="predicted"/>
<dbReference type="OrthoDB" id="673776at2759"/>
<evidence type="ECO:0000256" key="1">
    <source>
        <dbReference type="PROSITE-ProRule" id="PRU00023"/>
    </source>
</evidence>
<keyword evidence="4" id="KW-1185">Reference proteome</keyword>
<dbReference type="PROSITE" id="PS50088">
    <property type="entry name" value="ANK_REPEAT"/>
    <property type="match status" value="1"/>
</dbReference>
<evidence type="ECO:0000313" key="4">
    <source>
        <dbReference type="Proteomes" id="UP000626092"/>
    </source>
</evidence>